<evidence type="ECO:0000259" key="2">
    <source>
        <dbReference type="Pfam" id="PF06904"/>
    </source>
</evidence>
<name>A0A4P7XKX1_9ALTE</name>
<feature type="transmembrane region" description="Helical" evidence="1">
    <location>
        <begin position="25"/>
        <end position="44"/>
    </location>
</feature>
<sequence length="255" mass="28982">MTGRRHELPRQDTRAYRLFRIQKRYTIPLAVAALVVLSFVQQWWVLPANWNPGAELDVNHAMTPVTRWKLSRLSKRPQDCLDVLARIPAGAIDYMPLEDYTPVKGCPLTNVVRLRSTTVAFNRPFTVSCPIAVAWVMYERQALAPLARELLQVELSQVDHLGSFSCRTIANSPTNRMSAHASASALDVAAFRFADGRRLTLAGHWNNPERPAEQSFLHQAHQAACRYFGTVLGPDYNAAHLDHFHFDNRGFRYCR</sequence>
<dbReference type="EMBL" id="CP031093">
    <property type="protein sequence ID" value="QCF27002.1"/>
    <property type="molecule type" value="Genomic_DNA"/>
</dbReference>
<proteinExistence type="predicted"/>
<accession>A0A4P7XKX1</accession>
<gene>
    <name evidence="3" type="ORF">soil367_14265</name>
</gene>
<dbReference type="Pfam" id="PF06904">
    <property type="entry name" value="Extensin-like_C"/>
    <property type="match status" value="1"/>
</dbReference>
<dbReference type="AlphaFoldDB" id="A0A4P7XKX1"/>
<keyword evidence="1" id="KW-0812">Transmembrane</keyword>
<protein>
    <submittedName>
        <fullName evidence="3">Extensin</fullName>
    </submittedName>
</protein>
<keyword evidence="1" id="KW-1133">Transmembrane helix</keyword>
<dbReference type="KEGG" id="hmi:soil367_14265"/>
<keyword evidence="4" id="KW-1185">Reference proteome</keyword>
<feature type="domain" description="Extensin-like C-terminal" evidence="2">
    <location>
        <begin position="80"/>
        <end position="255"/>
    </location>
</feature>
<dbReference type="InterPro" id="IPR009683">
    <property type="entry name" value="Extensin-like_C"/>
</dbReference>
<reference evidence="3 4" key="1">
    <citation type="submission" date="2018-07" db="EMBL/GenBank/DDBJ databases">
        <title>Marsedoiliclastica nanhaica gen. nov. sp. nov., a novel marine hydrocarbonoclastic bacterium isolated from an in-situ enriched hydrocarbon-degrading consortium in deep-sea sediment.</title>
        <authorList>
            <person name="Dong C."/>
            <person name="Ma T."/>
            <person name="Liu R."/>
            <person name="Shao Z."/>
        </authorList>
    </citation>
    <scope>NUCLEOTIDE SEQUENCE [LARGE SCALE GENOMIC DNA]</scope>
    <source>
        <strain evidence="4">soil36-7</strain>
    </source>
</reference>
<keyword evidence="1" id="KW-0472">Membrane</keyword>
<evidence type="ECO:0000313" key="3">
    <source>
        <dbReference type="EMBL" id="QCF27002.1"/>
    </source>
</evidence>
<dbReference type="OrthoDB" id="9809788at2"/>
<dbReference type="Proteomes" id="UP000298049">
    <property type="component" value="Chromosome"/>
</dbReference>
<evidence type="ECO:0000256" key="1">
    <source>
        <dbReference type="SAM" id="Phobius"/>
    </source>
</evidence>
<evidence type="ECO:0000313" key="4">
    <source>
        <dbReference type="Proteomes" id="UP000298049"/>
    </source>
</evidence>
<organism evidence="3 4">
    <name type="scientific">Hydrocarboniclastica marina</name>
    <dbReference type="NCBI Taxonomy" id="2259620"/>
    <lineage>
        <taxon>Bacteria</taxon>
        <taxon>Pseudomonadati</taxon>
        <taxon>Pseudomonadota</taxon>
        <taxon>Gammaproteobacteria</taxon>
        <taxon>Alteromonadales</taxon>
        <taxon>Alteromonadaceae</taxon>
        <taxon>Hydrocarboniclastica</taxon>
    </lineage>
</organism>